<proteinExistence type="predicted"/>
<name>A0A381RUQ9_9ZZZZ</name>
<organism evidence="7">
    <name type="scientific">marine metagenome</name>
    <dbReference type="NCBI Taxonomy" id="408172"/>
    <lineage>
        <taxon>unclassified sequences</taxon>
        <taxon>metagenomes</taxon>
        <taxon>ecological metagenomes</taxon>
    </lineage>
</organism>
<reference evidence="7" key="1">
    <citation type="submission" date="2018-05" db="EMBL/GenBank/DDBJ databases">
        <authorList>
            <person name="Lanie J.A."/>
            <person name="Ng W.-L."/>
            <person name="Kazmierczak K.M."/>
            <person name="Andrzejewski T.M."/>
            <person name="Davidsen T.M."/>
            <person name="Wayne K.J."/>
            <person name="Tettelin H."/>
            <person name="Glass J.I."/>
            <person name="Rusch D."/>
            <person name="Podicherti R."/>
            <person name="Tsui H.-C.T."/>
            <person name="Winkler M.E."/>
        </authorList>
    </citation>
    <scope>NUCLEOTIDE SEQUENCE</scope>
</reference>
<dbReference type="EMBL" id="UINC01002268">
    <property type="protein sequence ID" value="SUZ94809.1"/>
    <property type="molecule type" value="Genomic_DNA"/>
</dbReference>
<protein>
    <recommendedName>
        <fullName evidence="8">Lysine transporter LysE</fullName>
    </recommendedName>
</protein>
<gene>
    <name evidence="7" type="ORF">METZ01_LOCUS47663</name>
</gene>
<keyword evidence="5 6" id="KW-0472">Membrane</keyword>
<feature type="transmembrane region" description="Helical" evidence="6">
    <location>
        <begin position="140"/>
        <end position="169"/>
    </location>
</feature>
<sequence length="199" mass="22099">MITWELIVAISVYYVIMFATPGPNNSILTASGIKFGFVRTIPNILGVPSGHAIQLTLVCLGLGGLFAQFPFLLNVLKYAGAVYLLYLAWKMLGSLKVSNAEDKGAPLKYYEAILFQFVNPKAWVICITAVSLFYPQKEHIVLSIFFMVFMATIINLPSISMWAFGGSVIRQYLRNEAIKKIIEWLLAILLIGTSISILL</sequence>
<feature type="transmembrane region" description="Helical" evidence="6">
    <location>
        <begin position="6"/>
        <end position="23"/>
    </location>
</feature>
<dbReference type="GO" id="GO:0033228">
    <property type="term" value="P:cysteine export across plasma membrane"/>
    <property type="evidence" value="ECO:0007669"/>
    <property type="project" value="TreeGrafter"/>
</dbReference>
<dbReference type="AlphaFoldDB" id="A0A381RUQ9"/>
<feature type="transmembrane region" description="Helical" evidence="6">
    <location>
        <begin position="75"/>
        <end position="92"/>
    </location>
</feature>
<keyword evidence="4 6" id="KW-1133">Transmembrane helix</keyword>
<evidence type="ECO:0000256" key="1">
    <source>
        <dbReference type="ARBA" id="ARBA00004651"/>
    </source>
</evidence>
<accession>A0A381RUQ9</accession>
<comment type="subcellular location">
    <subcellularLocation>
        <location evidence="1">Cell membrane</location>
        <topology evidence="1">Multi-pass membrane protein</topology>
    </subcellularLocation>
</comment>
<feature type="transmembrane region" description="Helical" evidence="6">
    <location>
        <begin position="44"/>
        <end position="69"/>
    </location>
</feature>
<evidence type="ECO:0008006" key="8">
    <source>
        <dbReference type="Google" id="ProtNLM"/>
    </source>
</evidence>
<evidence type="ECO:0000256" key="2">
    <source>
        <dbReference type="ARBA" id="ARBA00022475"/>
    </source>
</evidence>
<evidence type="ECO:0000256" key="3">
    <source>
        <dbReference type="ARBA" id="ARBA00022692"/>
    </source>
</evidence>
<dbReference type="Pfam" id="PF01810">
    <property type="entry name" value="LysE"/>
    <property type="match status" value="1"/>
</dbReference>
<evidence type="ECO:0000256" key="4">
    <source>
        <dbReference type="ARBA" id="ARBA00022989"/>
    </source>
</evidence>
<keyword evidence="2" id="KW-1003">Cell membrane</keyword>
<evidence type="ECO:0000256" key="6">
    <source>
        <dbReference type="SAM" id="Phobius"/>
    </source>
</evidence>
<dbReference type="PANTHER" id="PTHR30086">
    <property type="entry name" value="ARGININE EXPORTER PROTEIN ARGO"/>
    <property type="match status" value="1"/>
</dbReference>
<dbReference type="GO" id="GO:0015171">
    <property type="term" value="F:amino acid transmembrane transporter activity"/>
    <property type="evidence" value="ECO:0007669"/>
    <property type="project" value="TreeGrafter"/>
</dbReference>
<evidence type="ECO:0000256" key="5">
    <source>
        <dbReference type="ARBA" id="ARBA00023136"/>
    </source>
</evidence>
<evidence type="ECO:0000313" key="7">
    <source>
        <dbReference type="EMBL" id="SUZ94809.1"/>
    </source>
</evidence>
<keyword evidence="3 6" id="KW-0812">Transmembrane</keyword>
<feature type="transmembrane region" description="Helical" evidence="6">
    <location>
        <begin position="113"/>
        <end position="134"/>
    </location>
</feature>
<dbReference type="PANTHER" id="PTHR30086:SF20">
    <property type="entry name" value="ARGININE EXPORTER PROTEIN ARGO-RELATED"/>
    <property type="match status" value="1"/>
</dbReference>
<dbReference type="GO" id="GO:0005886">
    <property type="term" value="C:plasma membrane"/>
    <property type="evidence" value="ECO:0007669"/>
    <property type="project" value="UniProtKB-SubCell"/>
</dbReference>
<dbReference type="InterPro" id="IPR001123">
    <property type="entry name" value="LeuE-type"/>
</dbReference>
<feature type="transmembrane region" description="Helical" evidence="6">
    <location>
        <begin position="181"/>
        <end position="198"/>
    </location>
</feature>